<dbReference type="InterPro" id="IPR003594">
    <property type="entry name" value="HATPase_dom"/>
</dbReference>
<accession>A0AAW6U7W2</accession>
<proteinExistence type="predicted"/>
<reference evidence="2" key="1">
    <citation type="submission" date="2023-05" db="EMBL/GenBank/DDBJ databases">
        <title>Mariniplasma microaerophilum sp. nov., a novel anaerobic mollicute isolated from terrestrial mud volcano, Taman Peninsula, Russia.</title>
        <authorList>
            <person name="Khomyakova M.A."/>
            <person name="Merkel A.Y."/>
            <person name="Slobodkin A.I."/>
        </authorList>
    </citation>
    <scope>NUCLEOTIDE SEQUENCE</scope>
    <source>
        <strain evidence="2">M4Ah</strain>
    </source>
</reference>
<dbReference type="InterPro" id="IPR036890">
    <property type="entry name" value="HATPase_C_sf"/>
</dbReference>
<protein>
    <recommendedName>
        <fullName evidence="1">Histidine kinase/HSP90-like ATPase domain-containing protein</fullName>
    </recommendedName>
</protein>
<dbReference type="Proteomes" id="UP001431532">
    <property type="component" value="Unassembled WGS sequence"/>
</dbReference>
<dbReference type="Pfam" id="PF02518">
    <property type="entry name" value="HATPase_c"/>
    <property type="match status" value="1"/>
</dbReference>
<keyword evidence="3" id="KW-1185">Reference proteome</keyword>
<comment type="caution">
    <text evidence="2">The sequence shown here is derived from an EMBL/GenBank/DDBJ whole genome shotgun (WGS) entry which is preliminary data.</text>
</comment>
<sequence length="144" mass="15900">MVDKEYQIIANNFDLAGRASSDIKRTLKELNINPGIIKKVCASSYEAEINVVIHSVGGYATFHIDEDEIVLDFYDDGPGIFDIELAMLEGYTTANSIANSNGFGAGMGLSNIKRSADKLEIESDEFGTHLRATFFLRGNQHEDF</sequence>
<gene>
    <name evidence="2" type="ORF">QJ521_03960</name>
</gene>
<name>A0AAW6U7W2_9MOLU</name>
<evidence type="ECO:0000259" key="1">
    <source>
        <dbReference type="Pfam" id="PF02518"/>
    </source>
</evidence>
<organism evidence="2 3">
    <name type="scientific">Peloplasma aerotolerans</name>
    <dbReference type="NCBI Taxonomy" id="3044389"/>
    <lineage>
        <taxon>Bacteria</taxon>
        <taxon>Bacillati</taxon>
        <taxon>Mycoplasmatota</taxon>
        <taxon>Mollicutes</taxon>
        <taxon>Acholeplasmatales</taxon>
        <taxon>Acholeplasmataceae</taxon>
        <taxon>Peloplasma</taxon>
    </lineage>
</organism>
<dbReference type="RefSeq" id="WP_282839135.1">
    <property type="nucleotide sequence ID" value="NZ_JASCXW010000009.1"/>
</dbReference>
<dbReference type="AlphaFoldDB" id="A0AAW6U7W2"/>
<evidence type="ECO:0000313" key="2">
    <source>
        <dbReference type="EMBL" id="MDI6452714.1"/>
    </source>
</evidence>
<feature type="domain" description="Histidine kinase/HSP90-like ATPase" evidence="1">
    <location>
        <begin position="50"/>
        <end position="134"/>
    </location>
</feature>
<dbReference type="Gene3D" id="3.30.565.10">
    <property type="entry name" value="Histidine kinase-like ATPase, C-terminal domain"/>
    <property type="match status" value="1"/>
</dbReference>
<evidence type="ECO:0000313" key="3">
    <source>
        <dbReference type="Proteomes" id="UP001431532"/>
    </source>
</evidence>
<dbReference type="SUPFAM" id="SSF55874">
    <property type="entry name" value="ATPase domain of HSP90 chaperone/DNA topoisomerase II/histidine kinase"/>
    <property type="match status" value="1"/>
</dbReference>
<dbReference type="EMBL" id="JASCXW010000009">
    <property type="protein sequence ID" value="MDI6452714.1"/>
    <property type="molecule type" value="Genomic_DNA"/>
</dbReference>